<proteinExistence type="predicted"/>
<dbReference type="EMBL" id="QMIG01000021">
    <property type="protein sequence ID" value="RAW11229.1"/>
    <property type="molecule type" value="Genomic_DNA"/>
</dbReference>
<name>A0A329QHL3_9ACTN</name>
<feature type="region of interest" description="Disordered" evidence="1">
    <location>
        <begin position="125"/>
        <end position="144"/>
    </location>
</feature>
<evidence type="ECO:0000256" key="1">
    <source>
        <dbReference type="SAM" id="MobiDB-lite"/>
    </source>
</evidence>
<evidence type="ECO:0000313" key="2">
    <source>
        <dbReference type="EMBL" id="RAW11229.1"/>
    </source>
</evidence>
<keyword evidence="3" id="KW-1185">Reference proteome</keyword>
<gene>
    <name evidence="2" type="ORF">DPM12_17055</name>
</gene>
<comment type="caution">
    <text evidence="2">The sequence shown here is derived from an EMBL/GenBank/DDBJ whole genome shotgun (WGS) entry which is preliminary data.</text>
</comment>
<sequence>MVPPAVDVMDETFLVVSPMVLAKYFADPAVWREWWPRLQLTVTKDRGSEGMQWSVSGELAGSAEIWLEPWRDGVVVHWFLRADPVAGTRRWFGLRRPDPARIRRAYVTSFKRHIHALKDEVERDRAPGTSRAAAAERGSGESII</sequence>
<accession>A0A329QHL3</accession>
<dbReference type="Proteomes" id="UP000250462">
    <property type="component" value="Unassembled WGS sequence"/>
</dbReference>
<dbReference type="AlphaFoldDB" id="A0A329QHL3"/>
<reference evidence="2 3" key="1">
    <citation type="submission" date="2018-06" db="EMBL/GenBank/DDBJ databases">
        <title>Phytoactinopolyspora halophila sp. nov., a novel halophilic actinomycete isolated from a saline soil in China.</title>
        <authorList>
            <person name="Tang S.-K."/>
        </authorList>
    </citation>
    <scope>NUCLEOTIDE SEQUENCE [LARGE SCALE GENOMIC DNA]</scope>
    <source>
        <strain evidence="2 3">YIM 96934</strain>
    </source>
</reference>
<organism evidence="2 3">
    <name type="scientific">Phytoactinopolyspora halophila</name>
    <dbReference type="NCBI Taxonomy" id="1981511"/>
    <lineage>
        <taxon>Bacteria</taxon>
        <taxon>Bacillati</taxon>
        <taxon>Actinomycetota</taxon>
        <taxon>Actinomycetes</taxon>
        <taxon>Jiangellales</taxon>
        <taxon>Jiangellaceae</taxon>
        <taxon>Phytoactinopolyspora</taxon>
    </lineage>
</organism>
<dbReference type="RefSeq" id="WP_112259554.1">
    <property type="nucleotide sequence ID" value="NZ_QMIG01000021.1"/>
</dbReference>
<evidence type="ECO:0000313" key="3">
    <source>
        <dbReference type="Proteomes" id="UP000250462"/>
    </source>
</evidence>
<protein>
    <submittedName>
        <fullName evidence="2">Polyketide cyclase / dehydrase and lipid transport</fullName>
    </submittedName>
</protein>
<dbReference type="OrthoDB" id="3826327at2"/>